<keyword evidence="2" id="KW-1185">Reference proteome</keyword>
<accession>A0A803TZ84</accession>
<evidence type="ECO:0000313" key="2">
    <source>
        <dbReference type="Proteomes" id="UP000001646"/>
    </source>
</evidence>
<reference evidence="1 2" key="1">
    <citation type="submission" date="2009-12" db="EMBL/GenBank/DDBJ databases">
        <title>The Genome Sequence of Anolis carolinensis (Green Anole Lizard).</title>
        <authorList>
            <consortium name="The Genome Sequencing Platform"/>
            <person name="Di Palma F."/>
            <person name="Alfoldi J."/>
            <person name="Heiman D."/>
            <person name="Young S."/>
            <person name="Grabherr M."/>
            <person name="Johnson J."/>
            <person name="Lander E.S."/>
            <person name="Lindblad-Toh K."/>
        </authorList>
    </citation>
    <scope>NUCLEOTIDE SEQUENCE [LARGE SCALE GENOMIC DNA]</scope>
    <source>
        <strain evidence="1 2">JBL SC #1</strain>
    </source>
</reference>
<reference evidence="1" key="2">
    <citation type="submission" date="2025-08" db="UniProtKB">
        <authorList>
            <consortium name="Ensembl"/>
        </authorList>
    </citation>
    <scope>IDENTIFICATION</scope>
</reference>
<protein>
    <submittedName>
        <fullName evidence="1">Uncharacterized protein</fullName>
    </submittedName>
</protein>
<evidence type="ECO:0000313" key="1">
    <source>
        <dbReference type="Ensembl" id="ENSACAP00000040524.1"/>
    </source>
</evidence>
<dbReference type="InParanoid" id="A0A803TZ84"/>
<dbReference type="Ensembl" id="ENSACAT00000051686.1">
    <property type="protein sequence ID" value="ENSACAP00000040524.1"/>
    <property type="gene ID" value="ENSACAG00000035608.1"/>
</dbReference>
<dbReference type="Gene3D" id="3.40.470.10">
    <property type="entry name" value="Uracil-DNA glycosylase-like domain"/>
    <property type="match status" value="1"/>
</dbReference>
<sequence length="187" mass="20809">STRNKNHSTPEQRGLCDFHNVKVVSPLVLKSTTSPSAAAAVGNTLVRHSTWKTFTRNWPQTSQPCRDLTGWAKQGMPLLGSTRPVPSHQEKGWESFTGAMSPVSTRSMEARSFSFGAPRPAGREDASMEWHVVLEVAPRDEDQGFLGRRHFSWANALLRASGKESIPWAAPMNPWPGFSRLFLHYVP</sequence>
<dbReference type="SUPFAM" id="SSF52141">
    <property type="entry name" value="Uracil-DNA glycosylase-like"/>
    <property type="match status" value="1"/>
</dbReference>
<name>A0A803TZ84_ANOCA</name>
<organism evidence="1 2">
    <name type="scientific">Anolis carolinensis</name>
    <name type="common">Green anole</name>
    <name type="synonym">American chameleon</name>
    <dbReference type="NCBI Taxonomy" id="28377"/>
    <lineage>
        <taxon>Eukaryota</taxon>
        <taxon>Metazoa</taxon>
        <taxon>Chordata</taxon>
        <taxon>Craniata</taxon>
        <taxon>Vertebrata</taxon>
        <taxon>Euteleostomi</taxon>
        <taxon>Lepidosauria</taxon>
        <taxon>Squamata</taxon>
        <taxon>Bifurcata</taxon>
        <taxon>Unidentata</taxon>
        <taxon>Episquamata</taxon>
        <taxon>Toxicofera</taxon>
        <taxon>Iguania</taxon>
        <taxon>Dactyloidae</taxon>
        <taxon>Anolis</taxon>
    </lineage>
</organism>
<dbReference type="Proteomes" id="UP000001646">
    <property type="component" value="Chromosome 2"/>
</dbReference>
<dbReference type="AlphaFoldDB" id="A0A803TZ84"/>
<proteinExistence type="predicted"/>
<reference evidence="1" key="3">
    <citation type="submission" date="2025-09" db="UniProtKB">
        <authorList>
            <consortium name="Ensembl"/>
        </authorList>
    </citation>
    <scope>IDENTIFICATION</scope>
</reference>
<dbReference type="InterPro" id="IPR036895">
    <property type="entry name" value="Uracil-DNA_glycosylase-like_sf"/>
</dbReference>